<name>A0ABQ6IBB5_9MICO</name>
<keyword evidence="2" id="KW-1185">Reference proteome</keyword>
<protein>
    <recommendedName>
        <fullName evidence="3">Minor tail protein</fullName>
    </recommendedName>
</protein>
<comment type="caution">
    <text evidence="1">The sequence shown here is derived from an EMBL/GenBank/DDBJ whole genome shotgun (WGS) entry which is preliminary data.</text>
</comment>
<dbReference type="Proteomes" id="UP001157125">
    <property type="component" value="Unassembled WGS sequence"/>
</dbReference>
<dbReference type="RefSeq" id="WP_284327574.1">
    <property type="nucleotide sequence ID" value="NZ_BSUN01000001.1"/>
</dbReference>
<sequence length="621" mass="67504">MSHIRLEALQPIDGVFILDRSTLGGTEAMVTTASEGTAWEAIECDSTGMSVTRGGAREGLGTKIEVGTLNASFVDGVNPLDDPDLRPGVPVRLIEDTTDATLFTGQIDRFAVNYDKQDDRSYISMTALDAVSRLASTPRNGADGPEPWQARFARLLKSSSVPYVAPAQIEPTTWWEVEDLEGEDQVGMWSGGWEVNESGYLLRTDLSGAASSRVIECEKGRVLYVRVSLAVETGSPTDITATTDAPLDARSVSSGTGWVNYSFIICPNKDTFTLTVQGPAGRVYGIESVEIEARPRTIWAAPIVHQSDLASHLDIAANSAGVGWYVDAEGTVRISEGDGETVAHFSDVHDADDPLHVCYTQADVSYDTAEATNTIRFANHSRKHNGVTITVPTAPPPGTLTRADWTTWTIWDDNATPVTASRYEVSVDLLVSHPTTVQWWGNAGTMETTILWPGRWYTITHESPGTSLARFLYFRPTQDTGPTVTLATRNLSIRAVGKNEADDTTLGAFMDHAAAATWGERAEELETAIFTGTPYDSMGEGIEDQAAWLAQRLLARHSRPEPTVSSLTFDALKYPDIAAGLDIQMRVSVTHRSLTQTTTIVGISHEITPNDWFITLTLMEA</sequence>
<organism evidence="1 2">
    <name type="scientific">Demequina litorisediminis</name>
    <dbReference type="NCBI Taxonomy" id="1849022"/>
    <lineage>
        <taxon>Bacteria</taxon>
        <taxon>Bacillati</taxon>
        <taxon>Actinomycetota</taxon>
        <taxon>Actinomycetes</taxon>
        <taxon>Micrococcales</taxon>
        <taxon>Demequinaceae</taxon>
        <taxon>Demequina</taxon>
    </lineage>
</organism>
<evidence type="ECO:0000313" key="2">
    <source>
        <dbReference type="Proteomes" id="UP001157125"/>
    </source>
</evidence>
<evidence type="ECO:0008006" key="3">
    <source>
        <dbReference type="Google" id="ProtNLM"/>
    </source>
</evidence>
<evidence type="ECO:0000313" key="1">
    <source>
        <dbReference type="EMBL" id="GMA34746.1"/>
    </source>
</evidence>
<dbReference type="EMBL" id="BSUN01000001">
    <property type="protein sequence ID" value="GMA34746.1"/>
    <property type="molecule type" value="Genomic_DNA"/>
</dbReference>
<accession>A0ABQ6IBB5</accession>
<proteinExistence type="predicted"/>
<reference evidence="2" key="1">
    <citation type="journal article" date="2019" name="Int. J. Syst. Evol. Microbiol.">
        <title>The Global Catalogue of Microorganisms (GCM) 10K type strain sequencing project: providing services to taxonomists for standard genome sequencing and annotation.</title>
        <authorList>
            <consortium name="The Broad Institute Genomics Platform"/>
            <consortium name="The Broad Institute Genome Sequencing Center for Infectious Disease"/>
            <person name="Wu L."/>
            <person name="Ma J."/>
        </authorList>
    </citation>
    <scope>NUCLEOTIDE SEQUENCE [LARGE SCALE GENOMIC DNA]</scope>
    <source>
        <strain evidence="2">NBRC 112299</strain>
    </source>
</reference>
<gene>
    <name evidence="1" type="ORF">GCM10025876_09500</name>
</gene>